<proteinExistence type="predicted"/>
<name>A0A6C0EGB0_9ZZZZ</name>
<organism evidence="1">
    <name type="scientific">viral metagenome</name>
    <dbReference type="NCBI Taxonomy" id="1070528"/>
    <lineage>
        <taxon>unclassified sequences</taxon>
        <taxon>metagenomes</taxon>
        <taxon>organismal metagenomes</taxon>
    </lineage>
</organism>
<accession>A0A6C0EGB0</accession>
<sequence>MQYNNIKPYYKISSRNDIFEHEMDNNLKDFSYSPIELYFLLKEINNNEHALVELIISFIGIKNNIYYWAKFFYNKHLSRDDKLLIKFIYPVKTENIDFSIVQIDRYLNTQKFHTLFKPLIIDIGLHVSQNKHKCDYYTYPDDLIRTIGLFNIMKYNKDIKTIRNRYNQMYDKTKDHFYREPFLPLCHLQIATENIEKCKKIYNIYTKSINTKMKKCYTLGE</sequence>
<evidence type="ECO:0000313" key="1">
    <source>
        <dbReference type="EMBL" id="QHT27792.1"/>
    </source>
</evidence>
<protein>
    <submittedName>
        <fullName evidence="1">Uncharacterized protein</fullName>
    </submittedName>
</protein>
<dbReference type="EMBL" id="MN738842">
    <property type="protein sequence ID" value="QHT27792.1"/>
    <property type="molecule type" value="Genomic_DNA"/>
</dbReference>
<reference evidence="1" key="1">
    <citation type="journal article" date="2020" name="Nature">
        <title>Giant virus diversity and host interactions through global metagenomics.</title>
        <authorList>
            <person name="Schulz F."/>
            <person name="Roux S."/>
            <person name="Paez-Espino D."/>
            <person name="Jungbluth S."/>
            <person name="Walsh D.A."/>
            <person name="Denef V.J."/>
            <person name="McMahon K.D."/>
            <person name="Konstantinidis K.T."/>
            <person name="Eloe-Fadrosh E.A."/>
            <person name="Kyrpides N.C."/>
            <person name="Woyke T."/>
        </authorList>
    </citation>
    <scope>NUCLEOTIDE SEQUENCE</scope>
    <source>
        <strain evidence="1">GVMAG-M-3300000115-19</strain>
    </source>
</reference>
<dbReference type="AlphaFoldDB" id="A0A6C0EGB0"/>